<evidence type="ECO:0000256" key="5">
    <source>
        <dbReference type="ARBA" id="ARBA00023040"/>
    </source>
</evidence>
<dbReference type="AlphaFoldDB" id="A0AAR2LJG3"/>
<dbReference type="InterPro" id="IPR050119">
    <property type="entry name" value="CCR1-9-like"/>
</dbReference>
<keyword evidence="4 10" id="KW-1133">Transmembrane helix</keyword>
<reference evidence="12 13" key="1">
    <citation type="submission" date="2020-10" db="EMBL/GenBank/DDBJ databases">
        <title>Pygocentrus nattereri (red-bellied piranha) genome, fPygNat1, primary haplotype.</title>
        <authorList>
            <person name="Myers G."/>
            <person name="Meyer A."/>
            <person name="Karagic N."/>
            <person name="Pippel M."/>
            <person name="Winkler S."/>
            <person name="Tracey A."/>
            <person name="Wood J."/>
            <person name="Formenti G."/>
            <person name="Howe K."/>
            <person name="Fedrigo O."/>
            <person name="Jarvis E.D."/>
        </authorList>
    </citation>
    <scope>NUCLEOTIDE SEQUENCE [LARGE SCALE GENOMIC DNA]</scope>
</reference>
<keyword evidence="2" id="KW-1003">Cell membrane</keyword>
<organism evidence="12 13">
    <name type="scientific">Pygocentrus nattereri</name>
    <name type="common">Red-bellied piranha</name>
    <dbReference type="NCBI Taxonomy" id="42514"/>
    <lineage>
        <taxon>Eukaryota</taxon>
        <taxon>Metazoa</taxon>
        <taxon>Chordata</taxon>
        <taxon>Craniata</taxon>
        <taxon>Vertebrata</taxon>
        <taxon>Euteleostomi</taxon>
        <taxon>Actinopterygii</taxon>
        <taxon>Neopterygii</taxon>
        <taxon>Teleostei</taxon>
        <taxon>Ostariophysi</taxon>
        <taxon>Characiformes</taxon>
        <taxon>Characoidei</taxon>
        <taxon>Pygocentrus</taxon>
    </lineage>
</organism>
<dbReference type="Ensembl" id="ENSPNAT00000045655.1">
    <property type="protein sequence ID" value="ENSPNAP00000074466.1"/>
    <property type="gene ID" value="ENSPNAG00000035732.1"/>
</dbReference>
<keyword evidence="5 9" id="KW-0297">G-protein coupled receptor</keyword>
<dbReference type="GO" id="GO:0019722">
    <property type="term" value="P:calcium-mediated signaling"/>
    <property type="evidence" value="ECO:0007669"/>
    <property type="project" value="TreeGrafter"/>
</dbReference>
<feature type="transmembrane region" description="Helical" evidence="10">
    <location>
        <begin position="153"/>
        <end position="173"/>
    </location>
</feature>
<dbReference type="SUPFAM" id="SSF81321">
    <property type="entry name" value="Family A G protein-coupled receptor-like"/>
    <property type="match status" value="1"/>
</dbReference>
<dbReference type="Pfam" id="PF00001">
    <property type="entry name" value="7tm_1"/>
    <property type="match status" value="1"/>
</dbReference>
<dbReference type="GO" id="GO:0006955">
    <property type="term" value="P:immune response"/>
    <property type="evidence" value="ECO:0007669"/>
    <property type="project" value="TreeGrafter"/>
</dbReference>
<dbReference type="PROSITE" id="PS00237">
    <property type="entry name" value="G_PROTEIN_RECEP_F1_1"/>
    <property type="match status" value="1"/>
</dbReference>
<comment type="similarity">
    <text evidence="9">Belongs to the G-protein coupled receptor 1 family.</text>
</comment>
<evidence type="ECO:0000256" key="8">
    <source>
        <dbReference type="ARBA" id="ARBA00023224"/>
    </source>
</evidence>
<keyword evidence="8 9" id="KW-0807">Transducer</keyword>
<evidence type="ECO:0000256" key="4">
    <source>
        <dbReference type="ARBA" id="ARBA00022989"/>
    </source>
</evidence>
<dbReference type="RefSeq" id="XP_037396898.1">
    <property type="nucleotide sequence ID" value="XM_037541001.1"/>
</dbReference>
<evidence type="ECO:0000256" key="10">
    <source>
        <dbReference type="SAM" id="Phobius"/>
    </source>
</evidence>
<evidence type="ECO:0000256" key="2">
    <source>
        <dbReference type="ARBA" id="ARBA00022475"/>
    </source>
</evidence>
<feature type="transmembrane region" description="Helical" evidence="10">
    <location>
        <begin position="114"/>
        <end position="132"/>
    </location>
</feature>
<evidence type="ECO:0000256" key="9">
    <source>
        <dbReference type="RuleBase" id="RU000688"/>
    </source>
</evidence>
<dbReference type="GO" id="GO:0016493">
    <property type="term" value="F:C-C chemokine receptor activity"/>
    <property type="evidence" value="ECO:0007669"/>
    <property type="project" value="TreeGrafter"/>
</dbReference>
<reference evidence="12" key="3">
    <citation type="submission" date="2025-09" db="UniProtKB">
        <authorList>
            <consortium name="Ensembl"/>
        </authorList>
    </citation>
    <scope>IDENTIFICATION</scope>
</reference>
<proteinExistence type="inferred from homology"/>
<comment type="subcellular location">
    <subcellularLocation>
        <location evidence="1">Cell membrane</location>
        <topology evidence="1">Multi-pass membrane protein</topology>
    </subcellularLocation>
</comment>
<dbReference type="PANTHER" id="PTHR10489">
    <property type="entry name" value="CELL ADHESION MOLECULE"/>
    <property type="match status" value="1"/>
</dbReference>
<dbReference type="InterPro" id="IPR017452">
    <property type="entry name" value="GPCR_Rhodpsn_7TM"/>
</dbReference>
<dbReference type="GO" id="GO:0009897">
    <property type="term" value="C:external side of plasma membrane"/>
    <property type="evidence" value="ECO:0007669"/>
    <property type="project" value="TreeGrafter"/>
</dbReference>
<evidence type="ECO:0000256" key="7">
    <source>
        <dbReference type="ARBA" id="ARBA00023170"/>
    </source>
</evidence>
<dbReference type="PROSITE" id="PS50262">
    <property type="entry name" value="G_PROTEIN_RECEP_F1_2"/>
    <property type="match status" value="1"/>
</dbReference>
<dbReference type="GO" id="GO:0019957">
    <property type="term" value="F:C-C chemokine binding"/>
    <property type="evidence" value="ECO:0007669"/>
    <property type="project" value="TreeGrafter"/>
</dbReference>
<protein>
    <submittedName>
        <fullName evidence="12">Chemokine (C motif) receptor 1a, duplicate 1</fullName>
    </submittedName>
</protein>
<dbReference type="GeneTree" id="ENSGT01110000267168"/>
<name>A0AAR2LJG3_PYGNA</name>
<dbReference type="PRINTS" id="PR00237">
    <property type="entry name" value="GPCRRHODOPSN"/>
</dbReference>
<dbReference type="Gene3D" id="1.20.1070.10">
    <property type="entry name" value="Rhodopsin 7-helix transmembrane proteins"/>
    <property type="match status" value="1"/>
</dbReference>
<dbReference type="GeneID" id="119264003"/>
<dbReference type="InterPro" id="IPR000276">
    <property type="entry name" value="GPCR_Rhodpsn"/>
</dbReference>
<feature type="transmembrane region" description="Helical" evidence="10">
    <location>
        <begin position="280"/>
        <end position="302"/>
    </location>
</feature>
<keyword evidence="3 9" id="KW-0812">Transmembrane</keyword>
<dbReference type="RefSeq" id="XP_037396897.1">
    <property type="nucleotide sequence ID" value="XM_037541000.1"/>
</dbReference>
<dbReference type="GO" id="GO:0007204">
    <property type="term" value="P:positive regulation of cytosolic calcium ion concentration"/>
    <property type="evidence" value="ECO:0007669"/>
    <property type="project" value="TreeGrafter"/>
</dbReference>
<dbReference type="PANTHER" id="PTHR10489:SF730">
    <property type="entry name" value="CHEMOKINE XC RECEPTOR 1"/>
    <property type="match status" value="1"/>
</dbReference>
<dbReference type="InterPro" id="IPR000355">
    <property type="entry name" value="Chemokine_rcpt"/>
</dbReference>
<reference evidence="12" key="2">
    <citation type="submission" date="2025-08" db="UniProtKB">
        <authorList>
            <consortium name="Ensembl"/>
        </authorList>
    </citation>
    <scope>IDENTIFICATION</scope>
</reference>
<evidence type="ECO:0000256" key="1">
    <source>
        <dbReference type="ARBA" id="ARBA00004651"/>
    </source>
</evidence>
<evidence type="ECO:0000256" key="6">
    <source>
        <dbReference type="ARBA" id="ARBA00023136"/>
    </source>
</evidence>
<evidence type="ECO:0000313" key="12">
    <source>
        <dbReference type="Ensembl" id="ENSPNAP00000074466.1"/>
    </source>
</evidence>
<evidence type="ECO:0000259" key="11">
    <source>
        <dbReference type="PROSITE" id="PS50262"/>
    </source>
</evidence>
<dbReference type="PRINTS" id="PR00657">
    <property type="entry name" value="CCCHEMOKINER"/>
</dbReference>
<keyword evidence="7 9" id="KW-0675">Receptor</keyword>
<keyword evidence="13" id="KW-1185">Reference proteome</keyword>
<feature type="transmembrane region" description="Helical" evidence="10">
    <location>
        <begin position="45"/>
        <end position="67"/>
    </location>
</feature>
<evidence type="ECO:0000256" key="3">
    <source>
        <dbReference type="ARBA" id="ARBA00022692"/>
    </source>
</evidence>
<evidence type="ECO:0000313" key="13">
    <source>
        <dbReference type="Proteomes" id="UP001501920"/>
    </source>
</evidence>
<feature type="transmembrane region" description="Helical" evidence="10">
    <location>
        <begin position="246"/>
        <end position="268"/>
    </location>
</feature>
<feature type="domain" description="G-protein coupled receptors family 1 profile" evidence="11">
    <location>
        <begin position="57"/>
        <end position="299"/>
    </location>
</feature>
<dbReference type="RefSeq" id="XP_037396899.1">
    <property type="nucleotide sequence ID" value="XM_037541002.1"/>
</dbReference>
<feature type="transmembrane region" description="Helical" evidence="10">
    <location>
        <begin position="79"/>
        <end position="102"/>
    </location>
</feature>
<dbReference type="Proteomes" id="UP001501920">
    <property type="component" value="Chromosome 9"/>
</dbReference>
<dbReference type="GO" id="GO:0060326">
    <property type="term" value="P:cell chemotaxis"/>
    <property type="evidence" value="ECO:0007669"/>
    <property type="project" value="TreeGrafter"/>
</dbReference>
<feature type="transmembrane region" description="Helical" evidence="10">
    <location>
        <begin position="213"/>
        <end position="234"/>
    </location>
</feature>
<accession>A0AAR2LJG3</accession>
<sequence>MENSEEGENANSTFEYYYYYDSDDSPYLLCQNEALIKAVSTDFPIVLTIVVLLSLIGNVLVLVMFGLFENLKSLTNIFILNLALSDLIFTLGLPFWACYLMWSWTFGDFMCKSVNFIFSAGFHSSIVFLMLMSIERYVAVAHPRSDWNRWQRFVFPVIAWVFSFAAASPELLYSEDTPDPKDFTLQNITDFTKHYCTHYSTEAIFGVTYQQNILFVVAFSVMGFCYIRIILTIPKSQRNNRNRTRRLIFSIVVLFFICWAPYNIVMFLKTCDVFIQIDSAFVVCQLLAFSHCCFNPVLYVFVDVKFRNNLKMLLQKMFVRCRLSSTVYSITF</sequence>
<keyword evidence="6 10" id="KW-0472">Membrane</keyword>